<evidence type="ECO:0000256" key="2">
    <source>
        <dbReference type="ARBA" id="ARBA00022475"/>
    </source>
</evidence>
<dbReference type="GO" id="GO:0030007">
    <property type="term" value="P:intracellular potassium ion homeostasis"/>
    <property type="evidence" value="ECO:0007669"/>
    <property type="project" value="TreeGrafter"/>
</dbReference>
<dbReference type="GO" id="GO:0006883">
    <property type="term" value="P:intracellular sodium ion homeostasis"/>
    <property type="evidence" value="ECO:0007669"/>
    <property type="project" value="TreeGrafter"/>
</dbReference>
<evidence type="ECO:0000313" key="5">
    <source>
        <dbReference type="EMBL" id="OQR79615.1"/>
    </source>
</evidence>
<protein>
    <submittedName>
        <fullName evidence="5">Calcium-transporting ATPase type 2C member 1-like</fullName>
    </submittedName>
</protein>
<sequence length="157" mass="17685">MIDRGLVINVLLSALIIITGTLYVFKREMSDQVVTRRDTTMTFTCFVFFDMFNALSCRSHTKSVFQIGLLSNKPFLLAVIFSLAGQMAVIYAPPLQYIFQTAPLSAFDILELLCVSSTVFIFNEAKKYLDRTSLSRKPADKLSNKVGGVRKPYCDFV</sequence>
<dbReference type="GO" id="GO:0005391">
    <property type="term" value="F:P-type sodium:potassium-exchanging transporter activity"/>
    <property type="evidence" value="ECO:0007669"/>
    <property type="project" value="TreeGrafter"/>
</dbReference>
<evidence type="ECO:0000259" key="4">
    <source>
        <dbReference type="Pfam" id="PF00689"/>
    </source>
</evidence>
<feature type="transmembrane region" description="Helical" evidence="3">
    <location>
        <begin position="104"/>
        <end position="122"/>
    </location>
</feature>
<keyword evidence="6" id="KW-1185">Reference proteome</keyword>
<dbReference type="InterPro" id="IPR050510">
    <property type="entry name" value="Cation_transp_ATPase_P-type"/>
</dbReference>
<feature type="transmembrane region" description="Helical" evidence="3">
    <location>
        <begin position="6"/>
        <end position="25"/>
    </location>
</feature>
<dbReference type="InParanoid" id="A0A1V9Y1N4"/>
<dbReference type="GO" id="GO:1990573">
    <property type="term" value="P:potassium ion import across plasma membrane"/>
    <property type="evidence" value="ECO:0007669"/>
    <property type="project" value="TreeGrafter"/>
</dbReference>
<gene>
    <name evidence="5" type="ORF">BIW11_05613</name>
</gene>
<feature type="transmembrane region" description="Helical" evidence="3">
    <location>
        <begin position="75"/>
        <end position="92"/>
    </location>
</feature>
<dbReference type="AlphaFoldDB" id="A0A1V9Y1N4"/>
<dbReference type="GO" id="GO:0005886">
    <property type="term" value="C:plasma membrane"/>
    <property type="evidence" value="ECO:0007669"/>
    <property type="project" value="UniProtKB-SubCell"/>
</dbReference>
<comment type="subcellular location">
    <subcellularLocation>
        <location evidence="1">Cell membrane</location>
        <topology evidence="1">Multi-pass membrane protein</topology>
    </subcellularLocation>
</comment>
<dbReference type="Pfam" id="PF00689">
    <property type="entry name" value="Cation_ATPase_C"/>
    <property type="match status" value="1"/>
</dbReference>
<evidence type="ECO:0000313" key="6">
    <source>
        <dbReference type="Proteomes" id="UP000192247"/>
    </source>
</evidence>
<organism evidence="5 6">
    <name type="scientific">Tropilaelaps mercedesae</name>
    <dbReference type="NCBI Taxonomy" id="418985"/>
    <lineage>
        <taxon>Eukaryota</taxon>
        <taxon>Metazoa</taxon>
        <taxon>Ecdysozoa</taxon>
        <taxon>Arthropoda</taxon>
        <taxon>Chelicerata</taxon>
        <taxon>Arachnida</taxon>
        <taxon>Acari</taxon>
        <taxon>Parasitiformes</taxon>
        <taxon>Mesostigmata</taxon>
        <taxon>Gamasina</taxon>
        <taxon>Dermanyssoidea</taxon>
        <taxon>Laelapidae</taxon>
        <taxon>Tropilaelaps</taxon>
    </lineage>
</organism>
<dbReference type="STRING" id="418985.A0A1V9Y1N4"/>
<keyword evidence="2" id="KW-1003">Cell membrane</keyword>
<dbReference type="PANTHER" id="PTHR43294">
    <property type="entry name" value="SODIUM/POTASSIUM-TRANSPORTING ATPASE SUBUNIT ALPHA"/>
    <property type="match status" value="1"/>
</dbReference>
<dbReference type="PANTHER" id="PTHR43294:SF21">
    <property type="entry name" value="CATION TRANSPORTING ATPASE"/>
    <property type="match status" value="1"/>
</dbReference>
<evidence type="ECO:0000256" key="3">
    <source>
        <dbReference type="SAM" id="Phobius"/>
    </source>
</evidence>
<dbReference type="Proteomes" id="UP000192247">
    <property type="component" value="Unassembled WGS sequence"/>
</dbReference>
<reference evidence="5 6" key="1">
    <citation type="journal article" date="2017" name="Gigascience">
        <title>Draft genome of the honey bee ectoparasitic mite, Tropilaelaps mercedesae, is shaped by the parasitic life history.</title>
        <authorList>
            <person name="Dong X."/>
            <person name="Armstrong S.D."/>
            <person name="Xia D."/>
            <person name="Makepeace B.L."/>
            <person name="Darby A.C."/>
            <person name="Kadowaki T."/>
        </authorList>
    </citation>
    <scope>NUCLEOTIDE SEQUENCE [LARGE SCALE GENOMIC DNA]</scope>
    <source>
        <strain evidence="5">Wuxi-XJTLU</strain>
    </source>
</reference>
<dbReference type="GO" id="GO:1902600">
    <property type="term" value="P:proton transmembrane transport"/>
    <property type="evidence" value="ECO:0007669"/>
    <property type="project" value="TreeGrafter"/>
</dbReference>
<dbReference type="EMBL" id="MNPL01000890">
    <property type="protein sequence ID" value="OQR79615.1"/>
    <property type="molecule type" value="Genomic_DNA"/>
</dbReference>
<dbReference type="SUPFAM" id="SSF81665">
    <property type="entry name" value="Calcium ATPase, transmembrane domain M"/>
    <property type="match status" value="1"/>
</dbReference>
<dbReference type="InterPro" id="IPR023298">
    <property type="entry name" value="ATPase_P-typ_TM_dom_sf"/>
</dbReference>
<dbReference type="InterPro" id="IPR006068">
    <property type="entry name" value="ATPase_P-typ_cation-transptr_C"/>
</dbReference>
<name>A0A1V9Y1N4_9ACAR</name>
<dbReference type="OrthoDB" id="3352408at2759"/>
<dbReference type="GO" id="GO:0036376">
    <property type="term" value="P:sodium ion export across plasma membrane"/>
    <property type="evidence" value="ECO:0007669"/>
    <property type="project" value="TreeGrafter"/>
</dbReference>
<proteinExistence type="predicted"/>
<evidence type="ECO:0000256" key="1">
    <source>
        <dbReference type="ARBA" id="ARBA00004651"/>
    </source>
</evidence>
<feature type="domain" description="Cation-transporting P-type ATPase C-terminal" evidence="4">
    <location>
        <begin position="2"/>
        <end position="129"/>
    </location>
</feature>
<accession>A0A1V9Y1N4</accession>
<keyword evidence="3" id="KW-0472">Membrane</keyword>
<dbReference type="Gene3D" id="1.20.1110.10">
    <property type="entry name" value="Calcium-transporting ATPase, transmembrane domain"/>
    <property type="match status" value="1"/>
</dbReference>
<keyword evidence="3" id="KW-1133">Transmembrane helix</keyword>
<comment type="caution">
    <text evidence="5">The sequence shown here is derived from an EMBL/GenBank/DDBJ whole genome shotgun (WGS) entry which is preliminary data.</text>
</comment>
<keyword evidence="3" id="KW-0812">Transmembrane</keyword>